<keyword evidence="2" id="KW-1185">Reference proteome</keyword>
<name>A0AA87K916_9ENTE</name>
<dbReference type="EMBL" id="ADLY01000001">
    <property type="protein sequence ID" value="EHG31866.1"/>
    <property type="molecule type" value="Genomic_DNA"/>
</dbReference>
<sequence>MVLENKEWLDELEKVEWDWDFKECYGSINEDSEISSFLKYKLGLLVDNHHSLKYTKQFGNKYIGRHGDCDKEAYPMYKSLNWQINFEDSIRGETMNSFTTTFHQAIMLSGNKNEVYEEIGINKNQFLNKQYEILLKGNNYKKFSSIEDNLKEFEKFAKLTHTIGNFTVLPNWMNTGRGGSFTVLDYWDLTLKNLYEFLFPLGAWESFVNKYFLHSFLDKDLEPMEFWDEHFTGSVKIKETYQLAQFLFRVNRSIEERGKFLKVKLDDKETSKLPKSAEELWNKENRLEN</sequence>
<organism evidence="1 2">
    <name type="scientific">Enterococcus saccharolyticus 30_1</name>
    <dbReference type="NCBI Taxonomy" id="742813"/>
    <lineage>
        <taxon>Bacteria</taxon>
        <taxon>Bacillati</taxon>
        <taxon>Bacillota</taxon>
        <taxon>Bacilli</taxon>
        <taxon>Lactobacillales</taxon>
        <taxon>Enterococcaceae</taxon>
        <taxon>Enterococcus</taxon>
    </lineage>
</organism>
<gene>
    <name evidence="1" type="ORF">HMPREF9478_00072</name>
</gene>
<accession>A0AA87K916</accession>
<proteinExistence type="predicted"/>
<evidence type="ECO:0000313" key="1">
    <source>
        <dbReference type="EMBL" id="EHG31866.1"/>
    </source>
</evidence>
<dbReference type="Proteomes" id="UP000004393">
    <property type="component" value="Unassembled WGS sequence"/>
</dbReference>
<protein>
    <submittedName>
        <fullName evidence="1">Uncharacterized protein</fullName>
    </submittedName>
</protein>
<evidence type="ECO:0000313" key="2">
    <source>
        <dbReference type="Proteomes" id="UP000004393"/>
    </source>
</evidence>
<reference evidence="1 2" key="1">
    <citation type="submission" date="2011-10" db="EMBL/GenBank/DDBJ databases">
        <title>The Genome Sequence of Enterococcus saccharolyticus 30_1.</title>
        <authorList>
            <consortium name="The Broad Institute Genome Sequencing Platform"/>
            <person name="Earl A."/>
            <person name="Ward D."/>
            <person name="Feldgarden M."/>
            <person name="Gevers D."/>
            <person name="Daigneault M."/>
            <person name="Strauss J."/>
            <person name="Allen-Vercoe E."/>
            <person name="Young S.K."/>
            <person name="Zeng Q."/>
            <person name="Gargeya S."/>
            <person name="Fitzgerald M."/>
            <person name="Haas B."/>
            <person name="Abouelleil A."/>
            <person name="Alvarado L."/>
            <person name="Arachchi H.M."/>
            <person name="Berlin A."/>
            <person name="Brown A."/>
            <person name="Chapman S.B."/>
            <person name="Chen Z."/>
            <person name="Dunbar C."/>
            <person name="Freedman E."/>
            <person name="Gearin G."/>
            <person name="Gellesch M."/>
            <person name="Goldberg J."/>
            <person name="Griggs A."/>
            <person name="Gujja S."/>
            <person name="Heiman D."/>
            <person name="Howarth C."/>
            <person name="Larson L."/>
            <person name="Lui A."/>
            <person name="MacDonald P.J.P."/>
            <person name="Montmayeur A."/>
            <person name="Murphy C."/>
            <person name="Neiman D."/>
            <person name="Pearson M."/>
            <person name="Priest M."/>
            <person name="Roberts A."/>
            <person name="Saif S."/>
            <person name="Shea T."/>
            <person name="Shenoy N."/>
            <person name="Sisk P."/>
            <person name="Stolte C."/>
            <person name="Sykes S."/>
            <person name="Wortman J."/>
            <person name="Nusbaum C."/>
            <person name="Birren B."/>
        </authorList>
    </citation>
    <scope>NUCLEOTIDE SEQUENCE [LARGE SCALE GENOMIC DNA]</scope>
    <source>
        <strain evidence="1 2">30_1</strain>
    </source>
</reference>
<comment type="caution">
    <text evidence="1">The sequence shown here is derived from an EMBL/GenBank/DDBJ whole genome shotgun (WGS) entry which is preliminary data.</text>
</comment>
<dbReference type="AlphaFoldDB" id="A0AA87K916"/>